<keyword evidence="10" id="KW-0067">ATP-binding</keyword>
<dbReference type="NCBIfam" id="TIGR01251">
    <property type="entry name" value="ribP_PPkin"/>
    <property type="match status" value="1"/>
</dbReference>
<evidence type="ECO:0000256" key="11">
    <source>
        <dbReference type="ARBA" id="ARBA00022842"/>
    </source>
</evidence>
<proteinExistence type="inferred from homology"/>
<dbReference type="CDD" id="cd06223">
    <property type="entry name" value="PRTases_typeI"/>
    <property type="match status" value="1"/>
</dbReference>
<keyword evidence="9" id="KW-0418">Kinase</keyword>
<keyword evidence="7" id="KW-0545">Nucleotide biosynthesis</keyword>
<dbReference type="SUPFAM" id="SSF53271">
    <property type="entry name" value="PRTase-like"/>
    <property type="match status" value="1"/>
</dbReference>
<evidence type="ECO:0000256" key="13">
    <source>
        <dbReference type="ARBA" id="ARBA00049535"/>
    </source>
</evidence>
<sequence>MAIFGVHIKDSIREKDVFIVQTGCGKINDMLMEMLIMSNACALASARRVTCVVPCFPYARQDKSEKKTTSISAKLVASLITASDARRVITMDLHSPQIQGFFSCPVDNLSAEPAMAEWIKTNVPRWNDCVIVSPDVGGMKRVTSLAERLNLPFAVIHKERKVANEVASMLLVGDVRDSPAVLVDDMADTCGTICLAASKLKEAGAAEIYAIVTHGVLTGKALERLNNSCFEAVVVTNTIPQEDNVAKCPKLK</sequence>
<dbReference type="SMART" id="SM01400">
    <property type="entry name" value="Pribosyltran_N"/>
    <property type="match status" value="1"/>
</dbReference>
<name>A0ABY6LMR5_9ARAC</name>
<keyword evidence="8" id="KW-0547">Nucleotide-binding</keyword>
<evidence type="ECO:0000313" key="15">
    <source>
        <dbReference type="EMBL" id="UYV81482.1"/>
    </source>
</evidence>
<comment type="subunit">
    <text evidence="12">Homodimer. The active form is probably a hexamer composed of 3 homodimers.</text>
</comment>
<dbReference type="Proteomes" id="UP001235939">
    <property type="component" value="Chromosome 20"/>
</dbReference>
<dbReference type="InterPro" id="IPR029057">
    <property type="entry name" value="PRTase-like"/>
</dbReference>
<dbReference type="Pfam" id="PF13793">
    <property type="entry name" value="Pribosyltran_N"/>
    <property type="match status" value="1"/>
</dbReference>
<evidence type="ECO:0000256" key="6">
    <source>
        <dbReference type="ARBA" id="ARBA00022723"/>
    </source>
</evidence>
<keyword evidence="16" id="KW-1185">Reference proteome</keyword>
<evidence type="ECO:0000256" key="5">
    <source>
        <dbReference type="ARBA" id="ARBA00022679"/>
    </source>
</evidence>
<comment type="function">
    <text evidence="1">Catalyzes the synthesis of phosphoribosylpyrophosphate (PRPP) that is essential for nucleotide synthesis.</text>
</comment>
<dbReference type="EMBL" id="CP092882">
    <property type="protein sequence ID" value="UYV81482.1"/>
    <property type="molecule type" value="Genomic_DNA"/>
</dbReference>
<keyword evidence="6" id="KW-0479">Metal-binding</keyword>
<evidence type="ECO:0000256" key="2">
    <source>
        <dbReference type="ARBA" id="ARBA00004996"/>
    </source>
</evidence>
<evidence type="ECO:0000256" key="8">
    <source>
        <dbReference type="ARBA" id="ARBA00022741"/>
    </source>
</evidence>
<evidence type="ECO:0000259" key="14">
    <source>
        <dbReference type="Pfam" id="PF13793"/>
    </source>
</evidence>
<evidence type="ECO:0000256" key="7">
    <source>
        <dbReference type="ARBA" id="ARBA00022727"/>
    </source>
</evidence>
<dbReference type="Pfam" id="PF14572">
    <property type="entry name" value="Pribosyl_synth"/>
    <property type="match status" value="1"/>
</dbReference>
<evidence type="ECO:0000256" key="12">
    <source>
        <dbReference type="ARBA" id="ARBA00026067"/>
    </source>
</evidence>
<comment type="catalytic activity">
    <reaction evidence="13">
        <text>D-ribose 5-phosphate + ATP = 5-phospho-alpha-D-ribose 1-diphosphate + AMP + H(+)</text>
        <dbReference type="Rhea" id="RHEA:15609"/>
        <dbReference type="ChEBI" id="CHEBI:15378"/>
        <dbReference type="ChEBI" id="CHEBI:30616"/>
        <dbReference type="ChEBI" id="CHEBI:58017"/>
        <dbReference type="ChEBI" id="CHEBI:78346"/>
        <dbReference type="ChEBI" id="CHEBI:456215"/>
        <dbReference type="EC" id="2.7.6.1"/>
    </reaction>
</comment>
<dbReference type="InterPro" id="IPR005946">
    <property type="entry name" value="Rib-P_diPkinase"/>
</dbReference>
<comment type="pathway">
    <text evidence="2">Metabolic intermediate biosynthesis; 5-phospho-alpha-D-ribose 1-diphosphate biosynthesis; 5-phospho-alpha-D-ribose 1-diphosphate from D-ribose 5-phosphate (route I): step 1/1.</text>
</comment>
<evidence type="ECO:0000256" key="3">
    <source>
        <dbReference type="ARBA" id="ARBA00006478"/>
    </source>
</evidence>
<dbReference type="InterPro" id="IPR029099">
    <property type="entry name" value="Pribosyltran_N"/>
</dbReference>
<evidence type="ECO:0000313" key="16">
    <source>
        <dbReference type="Proteomes" id="UP001235939"/>
    </source>
</evidence>
<evidence type="ECO:0000256" key="10">
    <source>
        <dbReference type="ARBA" id="ARBA00022840"/>
    </source>
</evidence>
<dbReference type="EC" id="2.7.6.1" evidence="4"/>
<gene>
    <name evidence="15" type="ORF">LAZ67_20001328</name>
</gene>
<dbReference type="Gene3D" id="3.40.50.2020">
    <property type="match status" value="2"/>
</dbReference>
<feature type="domain" description="Ribose-phosphate pyrophosphokinase N-terminal" evidence="14">
    <location>
        <begin position="6"/>
        <end position="82"/>
    </location>
</feature>
<dbReference type="NCBIfam" id="NF002320">
    <property type="entry name" value="PRK01259.1"/>
    <property type="match status" value="1"/>
</dbReference>
<keyword evidence="5" id="KW-0808">Transferase</keyword>
<reference evidence="15 16" key="1">
    <citation type="submission" date="2022-01" db="EMBL/GenBank/DDBJ databases">
        <title>A chromosomal length assembly of Cordylochernes scorpioides.</title>
        <authorList>
            <person name="Zeh D."/>
            <person name="Zeh J."/>
        </authorList>
    </citation>
    <scope>NUCLEOTIDE SEQUENCE [LARGE SCALE GENOMIC DNA]</scope>
    <source>
        <strain evidence="15">IN4F17</strain>
        <tissue evidence="15">Whole Body</tissue>
    </source>
</reference>
<evidence type="ECO:0000256" key="1">
    <source>
        <dbReference type="ARBA" id="ARBA00003018"/>
    </source>
</evidence>
<dbReference type="InterPro" id="IPR000842">
    <property type="entry name" value="PRib_PP_synth_CS"/>
</dbReference>
<evidence type="ECO:0000256" key="9">
    <source>
        <dbReference type="ARBA" id="ARBA00022777"/>
    </source>
</evidence>
<comment type="similarity">
    <text evidence="3">Belongs to the ribose-phosphate pyrophosphokinase family.</text>
</comment>
<protein>
    <recommendedName>
        <fullName evidence="4">ribose-phosphate diphosphokinase</fullName>
        <ecNumber evidence="4">2.7.6.1</ecNumber>
    </recommendedName>
</protein>
<dbReference type="PANTHER" id="PTHR10210">
    <property type="entry name" value="RIBOSE-PHOSPHATE DIPHOSPHOKINASE FAMILY MEMBER"/>
    <property type="match status" value="1"/>
</dbReference>
<evidence type="ECO:0000256" key="4">
    <source>
        <dbReference type="ARBA" id="ARBA00013247"/>
    </source>
</evidence>
<keyword evidence="11" id="KW-0460">Magnesium</keyword>
<organism evidence="15 16">
    <name type="scientific">Cordylochernes scorpioides</name>
    <dbReference type="NCBI Taxonomy" id="51811"/>
    <lineage>
        <taxon>Eukaryota</taxon>
        <taxon>Metazoa</taxon>
        <taxon>Ecdysozoa</taxon>
        <taxon>Arthropoda</taxon>
        <taxon>Chelicerata</taxon>
        <taxon>Arachnida</taxon>
        <taxon>Pseudoscorpiones</taxon>
        <taxon>Cheliferoidea</taxon>
        <taxon>Chernetidae</taxon>
        <taxon>Cordylochernes</taxon>
    </lineage>
</organism>
<accession>A0ABY6LMR5</accession>
<dbReference type="PROSITE" id="PS00114">
    <property type="entry name" value="PRPP_SYNTHASE"/>
    <property type="match status" value="1"/>
</dbReference>
<dbReference type="PANTHER" id="PTHR10210:SF32">
    <property type="entry name" value="RIBOSE-PHOSPHATE PYROPHOSPHOKINASE 2"/>
    <property type="match status" value="1"/>
</dbReference>
<dbReference type="InterPro" id="IPR000836">
    <property type="entry name" value="PRTase_dom"/>
</dbReference>
<feature type="non-terminal residue" evidence="15">
    <location>
        <position position="1"/>
    </location>
</feature>